<gene>
    <name evidence="1" type="ORF">DEO72_LG8g1308</name>
</gene>
<dbReference type="EMBL" id="CP039352">
    <property type="protein sequence ID" value="QCE03284.1"/>
    <property type="molecule type" value="Genomic_DNA"/>
</dbReference>
<dbReference type="Proteomes" id="UP000501690">
    <property type="component" value="Linkage Group LG8"/>
</dbReference>
<organism evidence="1 2">
    <name type="scientific">Vigna unguiculata</name>
    <name type="common">Cowpea</name>
    <dbReference type="NCBI Taxonomy" id="3917"/>
    <lineage>
        <taxon>Eukaryota</taxon>
        <taxon>Viridiplantae</taxon>
        <taxon>Streptophyta</taxon>
        <taxon>Embryophyta</taxon>
        <taxon>Tracheophyta</taxon>
        <taxon>Spermatophyta</taxon>
        <taxon>Magnoliopsida</taxon>
        <taxon>eudicotyledons</taxon>
        <taxon>Gunneridae</taxon>
        <taxon>Pentapetalae</taxon>
        <taxon>rosids</taxon>
        <taxon>fabids</taxon>
        <taxon>Fabales</taxon>
        <taxon>Fabaceae</taxon>
        <taxon>Papilionoideae</taxon>
        <taxon>50 kb inversion clade</taxon>
        <taxon>NPAAA clade</taxon>
        <taxon>indigoferoid/millettioid clade</taxon>
        <taxon>Phaseoleae</taxon>
        <taxon>Vigna</taxon>
    </lineage>
</organism>
<sequence length="52" mass="5828">MQTIPQCADKCGAAIVVVVEGATARPRRCNAGSRQRRWARRWSLRWSVTAEA</sequence>
<accession>A0A4D6MRA3</accession>
<dbReference type="AlphaFoldDB" id="A0A4D6MRA3"/>
<keyword evidence="2" id="KW-1185">Reference proteome</keyword>
<evidence type="ECO:0000313" key="2">
    <source>
        <dbReference type="Proteomes" id="UP000501690"/>
    </source>
</evidence>
<evidence type="ECO:0000313" key="1">
    <source>
        <dbReference type="EMBL" id="QCE03284.1"/>
    </source>
</evidence>
<reference evidence="1 2" key="1">
    <citation type="submission" date="2019-04" db="EMBL/GenBank/DDBJ databases">
        <title>An improved genome assembly and genetic linkage map for asparagus bean, Vigna unguiculata ssp. sesquipedialis.</title>
        <authorList>
            <person name="Xia Q."/>
            <person name="Zhang R."/>
            <person name="Dong Y."/>
        </authorList>
    </citation>
    <scope>NUCLEOTIDE SEQUENCE [LARGE SCALE GENOMIC DNA]</scope>
    <source>
        <tissue evidence="1">Leaf</tissue>
    </source>
</reference>
<name>A0A4D6MRA3_VIGUN</name>
<protein>
    <submittedName>
        <fullName evidence="1">Uncharacterized protein</fullName>
    </submittedName>
</protein>
<proteinExistence type="predicted"/>